<dbReference type="STRING" id="2903.R1B3W0"/>
<dbReference type="PROSITE" id="PS50835">
    <property type="entry name" value="IG_LIKE"/>
    <property type="match status" value="1"/>
</dbReference>
<sequence length="162" mass="17314">MRSTPLLACDALAAINWAAPKATGLSIEEMARRVDAGLRRECWFVTGRSLPELFSSAFTFSDPQQGSAVGEIVCTAATAPDTITVIWRNFGTVNLGPGFDLAPYLVTTTLKTSASDGGLIVRQEDAFEAPDKVELLKYNLFKARRPAVPDIGAVACPLPRAA</sequence>
<dbReference type="PaxDb" id="2903-EOD03757"/>
<dbReference type="AlphaFoldDB" id="A0A0D3HXM2"/>
<reference evidence="3" key="1">
    <citation type="journal article" date="2013" name="Nature">
        <title>Pan genome of the phytoplankton Emiliania underpins its global distribution.</title>
        <authorList>
            <person name="Read B.A."/>
            <person name="Kegel J."/>
            <person name="Klute M.J."/>
            <person name="Kuo A."/>
            <person name="Lefebvre S.C."/>
            <person name="Maumus F."/>
            <person name="Mayer C."/>
            <person name="Miller J."/>
            <person name="Monier A."/>
            <person name="Salamov A."/>
            <person name="Young J."/>
            <person name="Aguilar M."/>
            <person name="Claverie J.M."/>
            <person name="Frickenhaus S."/>
            <person name="Gonzalez K."/>
            <person name="Herman E.K."/>
            <person name="Lin Y.C."/>
            <person name="Napier J."/>
            <person name="Ogata H."/>
            <person name="Sarno A.F."/>
            <person name="Shmutz J."/>
            <person name="Schroeder D."/>
            <person name="de Vargas C."/>
            <person name="Verret F."/>
            <person name="von Dassow P."/>
            <person name="Valentin K."/>
            <person name="Van de Peer Y."/>
            <person name="Wheeler G."/>
            <person name="Dacks J.B."/>
            <person name="Delwiche C.F."/>
            <person name="Dyhrman S.T."/>
            <person name="Glockner G."/>
            <person name="John U."/>
            <person name="Richards T."/>
            <person name="Worden A.Z."/>
            <person name="Zhang X."/>
            <person name="Grigoriev I.V."/>
            <person name="Allen A.E."/>
            <person name="Bidle K."/>
            <person name="Borodovsky M."/>
            <person name="Bowler C."/>
            <person name="Brownlee C."/>
            <person name="Cock J.M."/>
            <person name="Elias M."/>
            <person name="Gladyshev V.N."/>
            <person name="Groth M."/>
            <person name="Guda C."/>
            <person name="Hadaegh A."/>
            <person name="Iglesias-Rodriguez M.D."/>
            <person name="Jenkins J."/>
            <person name="Jones B.M."/>
            <person name="Lawson T."/>
            <person name="Leese F."/>
            <person name="Lindquist E."/>
            <person name="Lobanov A."/>
            <person name="Lomsadze A."/>
            <person name="Malik S.B."/>
            <person name="Marsh M.E."/>
            <person name="Mackinder L."/>
            <person name="Mock T."/>
            <person name="Mueller-Roeber B."/>
            <person name="Pagarete A."/>
            <person name="Parker M."/>
            <person name="Probert I."/>
            <person name="Quesneville H."/>
            <person name="Raines C."/>
            <person name="Rensing S.A."/>
            <person name="Riano-Pachon D.M."/>
            <person name="Richier S."/>
            <person name="Rokitta S."/>
            <person name="Shiraiwa Y."/>
            <person name="Soanes D.M."/>
            <person name="van der Giezen M."/>
            <person name="Wahlund T.M."/>
            <person name="Williams B."/>
            <person name="Wilson W."/>
            <person name="Wolfe G."/>
            <person name="Wurch L.L."/>
        </authorList>
    </citation>
    <scope>NUCLEOTIDE SEQUENCE</scope>
</reference>
<reference evidence="2" key="2">
    <citation type="submission" date="2024-10" db="UniProtKB">
        <authorList>
            <consortium name="EnsemblProtists"/>
        </authorList>
    </citation>
    <scope>IDENTIFICATION</scope>
</reference>
<organism evidence="2 3">
    <name type="scientific">Emiliania huxleyi (strain CCMP1516)</name>
    <dbReference type="NCBI Taxonomy" id="280463"/>
    <lineage>
        <taxon>Eukaryota</taxon>
        <taxon>Haptista</taxon>
        <taxon>Haptophyta</taxon>
        <taxon>Prymnesiophyceae</taxon>
        <taxon>Isochrysidales</taxon>
        <taxon>Noelaerhabdaceae</taxon>
        <taxon>Emiliania</taxon>
    </lineage>
</organism>
<evidence type="ECO:0000259" key="1">
    <source>
        <dbReference type="PROSITE" id="PS50835"/>
    </source>
</evidence>
<evidence type="ECO:0000313" key="3">
    <source>
        <dbReference type="Proteomes" id="UP000013827"/>
    </source>
</evidence>
<keyword evidence="3" id="KW-1185">Reference proteome</keyword>
<evidence type="ECO:0000313" key="2">
    <source>
        <dbReference type="EnsemblProtists" id="EOD03757"/>
    </source>
</evidence>
<accession>A0A0D3HXM2</accession>
<dbReference type="KEGG" id="ehx:EMIHUDRAFT_221923"/>
<proteinExistence type="predicted"/>
<name>A0A0D3HXM2_EMIH1</name>
<feature type="domain" description="Ig-like" evidence="1">
    <location>
        <begin position="51"/>
        <end position="87"/>
    </location>
</feature>
<dbReference type="GeneID" id="17249902"/>
<dbReference type="EnsemblProtists" id="EOD03757">
    <property type="protein sequence ID" value="EOD03757"/>
    <property type="gene ID" value="EMIHUDRAFT_221923"/>
</dbReference>
<dbReference type="HOGENOM" id="CLU_1638533_0_0_1"/>
<protein>
    <recommendedName>
        <fullName evidence="1">Ig-like domain-containing protein</fullName>
    </recommendedName>
</protein>
<dbReference type="RefSeq" id="XP_005756186.1">
    <property type="nucleotide sequence ID" value="XM_005756129.1"/>
</dbReference>
<dbReference type="Proteomes" id="UP000013827">
    <property type="component" value="Unassembled WGS sequence"/>
</dbReference>
<dbReference type="InterPro" id="IPR007110">
    <property type="entry name" value="Ig-like_dom"/>
</dbReference>